<evidence type="ECO:0000313" key="6">
    <source>
        <dbReference type="EMBL" id="CAG5184687.1"/>
    </source>
</evidence>
<feature type="compositionally biased region" description="Polar residues" evidence="5">
    <location>
        <begin position="123"/>
        <end position="135"/>
    </location>
</feature>
<feature type="region of interest" description="Disordered" evidence="5">
    <location>
        <begin position="1"/>
        <end position="25"/>
    </location>
</feature>
<evidence type="ECO:0000256" key="5">
    <source>
        <dbReference type="SAM" id="MobiDB-lite"/>
    </source>
</evidence>
<keyword evidence="2" id="KW-0805">Transcription regulation</keyword>
<dbReference type="OrthoDB" id="10264870at2759"/>
<keyword evidence="4" id="KW-0539">Nucleus</keyword>
<name>A0A8J2NB57_9PLEO</name>
<gene>
    <name evidence="6" type="ORF">ALTATR162_LOCUS11032</name>
</gene>
<sequence>MAGTIRPNDMNVSTTPTLSSGTLPNLTSLQTDLTKKPNAPRAPRIDVEPLYAAVKSSISDADWTIYKKTLSFFLLGNLNQEELSHKLSKILTTPALEHAHNALFTAIYANIWRDPPEAGIASWVSSSDKPTSGTVKGTGDESEKRLKHEVMQLSRRERKRLKGIPAGESPLSTGLEGLGAGAAGPVQEYVDARRAKQLDVGPSSNQGGGFGKTNWELEIRKRYTSALYAETHEFPTATTISYRLLPICYEFGLPQGHTSDCPDYLNIATETYIKEALSNLLGKVSSNGPGYVRTGEFKKKLAREERLVERGELARGTAGELPVEAEERRKRKPLCMEDLRLALGLGDSYLGQTPLIAGAIMNSRFLDAHGIEEIYNNDSLPHRKLGALANGTTPTPTPTTTTTLTNGINGIGNAGKLNLNGETWTVDFGDPMQIDDEVGMHWQGGSVQDMQEMDDALDDVLNLGDL</sequence>
<proteinExistence type="predicted"/>
<dbReference type="GO" id="GO:0000124">
    <property type="term" value="C:SAGA complex"/>
    <property type="evidence" value="ECO:0007669"/>
    <property type="project" value="TreeGrafter"/>
</dbReference>
<dbReference type="RefSeq" id="XP_043174608.1">
    <property type="nucleotide sequence ID" value="XM_043318673.1"/>
</dbReference>
<evidence type="ECO:0000313" key="7">
    <source>
        <dbReference type="Proteomes" id="UP000676310"/>
    </source>
</evidence>
<accession>A0A8J2NB57</accession>
<evidence type="ECO:0000256" key="4">
    <source>
        <dbReference type="ARBA" id="ARBA00023242"/>
    </source>
</evidence>
<protein>
    <recommendedName>
        <fullName evidence="8">Transcriptional co-activator</fullName>
    </recommendedName>
</protein>
<evidence type="ECO:0000256" key="2">
    <source>
        <dbReference type="ARBA" id="ARBA00023015"/>
    </source>
</evidence>
<dbReference type="GO" id="GO:0006357">
    <property type="term" value="P:regulation of transcription by RNA polymerase II"/>
    <property type="evidence" value="ECO:0007669"/>
    <property type="project" value="TreeGrafter"/>
</dbReference>
<reference evidence="6" key="1">
    <citation type="submission" date="2021-05" db="EMBL/GenBank/DDBJ databases">
        <authorList>
            <person name="Stam R."/>
        </authorList>
    </citation>
    <scope>NUCLEOTIDE SEQUENCE</scope>
    <source>
        <strain evidence="6">CS162</strain>
    </source>
</reference>
<dbReference type="AlphaFoldDB" id="A0A8J2NB57"/>
<dbReference type="GeneID" id="67011260"/>
<feature type="compositionally biased region" description="Low complexity" evidence="5">
    <location>
        <begin position="13"/>
        <end position="25"/>
    </location>
</feature>
<feature type="region of interest" description="Disordered" evidence="5">
    <location>
        <begin position="122"/>
        <end position="146"/>
    </location>
</feature>
<dbReference type="GO" id="GO:0003713">
    <property type="term" value="F:transcription coactivator activity"/>
    <property type="evidence" value="ECO:0007669"/>
    <property type="project" value="TreeGrafter"/>
</dbReference>
<dbReference type="PANTHER" id="PTHR21277">
    <property type="entry name" value="TRANSCRIPTIONAL ADAPTER 1"/>
    <property type="match status" value="1"/>
</dbReference>
<comment type="caution">
    <text evidence="6">The sequence shown here is derived from an EMBL/GenBank/DDBJ whole genome shotgun (WGS) entry which is preliminary data.</text>
</comment>
<dbReference type="PANTHER" id="PTHR21277:SF5">
    <property type="entry name" value="TRANSCRIPTIONAL ADAPTER 1"/>
    <property type="match status" value="1"/>
</dbReference>
<keyword evidence="3" id="KW-0804">Transcription</keyword>
<dbReference type="InterPro" id="IPR024738">
    <property type="entry name" value="Hfi1/Tada1"/>
</dbReference>
<organism evidence="6 7">
    <name type="scientific">Alternaria atra</name>
    <dbReference type="NCBI Taxonomy" id="119953"/>
    <lineage>
        <taxon>Eukaryota</taxon>
        <taxon>Fungi</taxon>
        <taxon>Dikarya</taxon>
        <taxon>Ascomycota</taxon>
        <taxon>Pezizomycotina</taxon>
        <taxon>Dothideomycetes</taxon>
        <taxon>Pleosporomycetidae</taxon>
        <taxon>Pleosporales</taxon>
        <taxon>Pleosporineae</taxon>
        <taxon>Pleosporaceae</taxon>
        <taxon>Alternaria</taxon>
        <taxon>Alternaria sect. Ulocladioides</taxon>
    </lineage>
</organism>
<dbReference type="Proteomes" id="UP000676310">
    <property type="component" value="Unassembled WGS sequence"/>
</dbReference>
<comment type="subcellular location">
    <subcellularLocation>
        <location evidence="1">Nucleus</location>
    </subcellularLocation>
</comment>
<dbReference type="Pfam" id="PF12767">
    <property type="entry name" value="SAGA-Tad1"/>
    <property type="match status" value="1"/>
</dbReference>
<evidence type="ECO:0008006" key="8">
    <source>
        <dbReference type="Google" id="ProtNLM"/>
    </source>
</evidence>
<evidence type="ECO:0000256" key="1">
    <source>
        <dbReference type="ARBA" id="ARBA00004123"/>
    </source>
</evidence>
<evidence type="ECO:0000256" key="3">
    <source>
        <dbReference type="ARBA" id="ARBA00023163"/>
    </source>
</evidence>
<keyword evidence="7" id="KW-1185">Reference proteome</keyword>
<dbReference type="EMBL" id="CAJRGZ010000030">
    <property type="protein sequence ID" value="CAG5184687.1"/>
    <property type="molecule type" value="Genomic_DNA"/>
</dbReference>
<dbReference type="GO" id="GO:0005634">
    <property type="term" value="C:nucleus"/>
    <property type="evidence" value="ECO:0007669"/>
    <property type="project" value="UniProtKB-SubCell"/>
</dbReference>